<feature type="transmembrane region" description="Helical" evidence="1">
    <location>
        <begin position="44"/>
        <end position="67"/>
    </location>
</feature>
<keyword evidence="1" id="KW-0812">Transmembrane</keyword>
<evidence type="ECO:0000313" key="3">
    <source>
        <dbReference type="Proteomes" id="UP001059596"/>
    </source>
</evidence>
<accession>A0A9Q0BRI4</accession>
<dbReference type="AlphaFoldDB" id="A0A9Q0BRI4"/>
<feature type="transmembrane region" description="Helical" evidence="1">
    <location>
        <begin position="12"/>
        <end position="32"/>
    </location>
</feature>
<keyword evidence="1" id="KW-0472">Membrane</keyword>
<protein>
    <submittedName>
        <fullName evidence="2">Uncharacterized protein</fullName>
    </submittedName>
</protein>
<dbReference type="Proteomes" id="UP001059596">
    <property type="component" value="Unassembled WGS sequence"/>
</dbReference>
<keyword evidence="1" id="KW-1133">Transmembrane helix</keyword>
<name>A0A9Q0BRI4_9MUSC</name>
<evidence type="ECO:0000313" key="2">
    <source>
        <dbReference type="EMBL" id="KAI8041240.1"/>
    </source>
</evidence>
<comment type="caution">
    <text evidence="2">The sequence shown here is derived from an EMBL/GenBank/DDBJ whole genome shotgun (WGS) entry which is preliminary data.</text>
</comment>
<organism evidence="2 3">
    <name type="scientific">Drosophila gunungcola</name>
    <name type="common">fruit fly</name>
    <dbReference type="NCBI Taxonomy" id="103775"/>
    <lineage>
        <taxon>Eukaryota</taxon>
        <taxon>Metazoa</taxon>
        <taxon>Ecdysozoa</taxon>
        <taxon>Arthropoda</taxon>
        <taxon>Hexapoda</taxon>
        <taxon>Insecta</taxon>
        <taxon>Pterygota</taxon>
        <taxon>Neoptera</taxon>
        <taxon>Endopterygota</taxon>
        <taxon>Diptera</taxon>
        <taxon>Brachycera</taxon>
        <taxon>Muscomorpha</taxon>
        <taxon>Ephydroidea</taxon>
        <taxon>Drosophilidae</taxon>
        <taxon>Drosophila</taxon>
        <taxon>Sophophora</taxon>
    </lineage>
</organism>
<keyword evidence="3" id="KW-1185">Reference proteome</keyword>
<sequence length="94" mass="10882">PRVSPRHMSPWLWVHVVIVVLKLAAATMNTILGRLKGQRTRTIIYLIVYVLIIWLVNQSMRAFTIALKQETPEKLMLYLRIISPILRYGNSIAI</sequence>
<proteinExistence type="predicted"/>
<dbReference type="EMBL" id="JAMKOV010000003">
    <property type="protein sequence ID" value="KAI8041240.1"/>
    <property type="molecule type" value="Genomic_DNA"/>
</dbReference>
<gene>
    <name evidence="2" type="ORF">M5D96_005496</name>
</gene>
<feature type="non-terminal residue" evidence="2">
    <location>
        <position position="1"/>
    </location>
</feature>
<evidence type="ECO:0000256" key="1">
    <source>
        <dbReference type="SAM" id="Phobius"/>
    </source>
</evidence>
<reference evidence="2" key="1">
    <citation type="journal article" date="2023" name="Genome Biol. Evol.">
        <title>Long-read-based Genome Assembly of Drosophila gunungcola Reveals Fewer Chemosensory Genes in Flower-breeding Species.</title>
        <authorList>
            <person name="Negi A."/>
            <person name="Liao B.Y."/>
            <person name="Yeh S.D."/>
        </authorList>
    </citation>
    <scope>NUCLEOTIDE SEQUENCE</scope>
    <source>
        <strain evidence="2">Sukarami</strain>
    </source>
</reference>